<accession>A0AAW2YRR7</accession>
<keyword evidence="2" id="KW-1185">Reference proteome</keyword>
<name>A0AAW2YRR7_9EUKA</name>
<protein>
    <submittedName>
        <fullName evidence="1">Uncharacterized protein</fullName>
    </submittedName>
</protein>
<organism evidence="1 2">
    <name type="scientific">Acrasis kona</name>
    <dbReference type="NCBI Taxonomy" id="1008807"/>
    <lineage>
        <taxon>Eukaryota</taxon>
        <taxon>Discoba</taxon>
        <taxon>Heterolobosea</taxon>
        <taxon>Tetramitia</taxon>
        <taxon>Eutetramitia</taxon>
        <taxon>Acrasidae</taxon>
        <taxon>Acrasis</taxon>
    </lineage>
</organism>
<proteinExistence type="predicted"/>
<reference evidence="1 2" key="1">
    <citation type="submission" date="2024-03" db="EMBL/GenBank/DDBJ databases">
        <title>The Acrasis kona genome and developmental transcriptomes reveal deep origins of eukaryotic multicellular pathways.</title>
        <authorList>
            <person name="Sheikh S."/>
            <person name="Fu C.-J."/>
            <person name="Brown M.W."/>
            <person name="Baldauf S.L."/>
        </authorList>
    </citation>
    <scope>NUCLEOTIDE SEQUENCE [LARGE SCALE GENOMIC DNA]</scope>
    <source>
        <strain evidence="1 2">ATCC MYA-3509</strain>
    </source>
</reference>
<gene>
    <name evidence="1" type="ORF">AKO1_007548</name>
</gene>
<evidence type="ECO:0000313" key="1">
    <source>
        <dbReference type="EMBL" id="KAL0479754.1"/>
    </source>
</evidence>
<dbReference type="EMBL" id="JAOPGA020000597">
    <property type="protein sequence ID" value="KAL0479754.1"/>
    <property type="molecule type" value="Genomic_DNA"/>
</dbReference>
<comment type="caution">
    <text evidence="1">The sequence shown here is derived from an EMBL/GenBank/DDBJ whole genome shotgun (WGS) entry which is preliminary data.</text>
</comment>
<evidence type="ECO:0000313" key="2">
    <source>
        <dbReference type="Proteomes" id="UP001431209"/>
    </source>
</evidence>
<sequence length="429" mass="50378">MFRLSTRILTRGIHPLTLRRYTTNIGKNIGDLNKQTNRISFLNQNHSDKDGEKDLGERDLFKANVWKGVFTSFLLAYLINKYLDMKENLKILEDGDGILKKIKENTDLSKLPLPESQMLALVIPQVTNLLLWGFIPKVCYDKELDLLALTILERNYESKDENVMRHISNFNHLIRALVMVETDYFADRLIQNDAIVKLSEQHIVKPSSFHRVSLTSFFYKDSLKQNIINRENVLKALRRGCEAPTQGQKNTFDLCVHLLLHDVKTEDIPPILTTYYDESVHKKVIKKNQTLHILFNHRDSEEKFIDLGLFLIYVNQRWNFKKVKPDVVSRRTVLVLPFFVLMCYFEKPLRKFVHKLSIQNQMQPGMEQPSVFKFMLLEDSLCLFWVINYLAAAKIGHFVNLPVIYYVANVWNIKYWVRPTNESKPLWDQ</sequence>
<dbReference type="Proteomes" id="UP001431209">
    <property type="component" value="Unassembled WGS sequence"/>
</dbReference>
<dbReference type="AlphaFoldDB" id="A0AAW2YRR7"/>